<dbReference type="KEGG" id="halt:IM660_09730"/>
<proteinExistence type="predicted"/>
<evidence type="ECO:0000259" key="2">
    <source>
        <dbReference type="Pfam" id="PF10756"/>
    </source>
</evidence>
<dbReference type="InterPro" id="IPR019692">
    <property type="entry name" value="CFP-6_PH"/>
</dbReference>
<dbReference type="EMBL" id="CP063169">
    <property type="protein sequence ID" value="QOR72471.1"/>
    <property type="molecule type" value="Genomic_DNA"/>
</dbReference>
<gene>
    <name evidence="3" type="ORF">IM660_09730</name>
</gene>
<feature type="domain" description="Low molecular weight protein antigen 6 PH" evidence="2">
    <location>
        <begin position="77"/>
        <end position="138"/>
    </location>
</feature>
<keyword evidence="1" id="KW-1133">Transmembrane helix</keyword>
<evidence type="ECO:0000313" key="4">
    <source>
        <dbReference type="Proteomes" id="UP000593758"/>
    </source>
</evidence>
<name>A0A7M1SY82_9MICO</name>
<dbReference type="AlphaFoldDB" id="A0A7M1SY82"/>
<keyword evidence="4" id="KW-1185">Reference proteome</keyword>
<keyword evidence="1" id="KW-0812">Transmembrane</keyword>
<organism evidence="3 4">
    <name type="scientific">Ruania alkalisoli</name>
    <dbReference type="NCBI Taxonomy" id="2779775"/>
    <lineage>
        <taxon>Bacteria</taxon>
        <taxon>Bacillati</taxon>
        <taxon>Actinomycetota</taxon>
        <taxon>Actinomycetes</taxon>
        <taxon>Micrococcales</taxon>
        <taxon>Ruaniaceae</taxon>
        <taxon>Ruania</taxon>
    </lineage>
</organism>
<reference evidence="3 4" key="1">
    <citation type="submission" date="2020-10" db="EMBL/GenBank/DDBJ databases">
        <title>Haloactinobacterium sp. RN3S43, a bacterium isolated from saline soil.</title>
        <authorList>
            <person name="Sun J.-Q."/>
        </authorList>
    </citation>
    <scope>NUCLEOTIDE SEQUENCE [LARGE SCALE GENOMIC DNA]</scope>
    <source>
        <strain evidence="3 4">RN3S43</strain>
    </source>
</reference>
<sequence length="157" mass="17240">MTEHAGAPDLYARFRPRATRWVSLSIIGWIVGGYVLFVILTARLPGSHLGLHLAAGALATAVALFLWLQASVAAVPDQRGLLVRNVFRRRYLAWEQIVTVRFGERDWVQLDLDDGSVWAVMAIQRVDGERARADSRRLAALVARHEPGGMDARGGGG</sequence>
<evidence type="ECO:0000256" key="1">
    <source>
        <dbReference type="SAM" id="Phobius"/>
    </source>
</evidence>
<feature type="transmembrane region" description="Helical" evidence="1">
    <location>
        <begin position="54"/>
        <end position="75"/>
    </location>
</feature>
<evidence type="ECO:0000313" key="3">
    <source>
        <dbReference type="EMBL" id="QOR72471.1"/>
    </source>
</evidence>
<dbReference type="Proteomes" id="UP000593758">
    <property type="component" value="Chromosome"/>
</dbReference>
<dbReference type="RefSeq" id="WP_193499106.1">
    <property type="nucleotide sequence ID" value="NZ_CP063169.1"/>
</dbReference>
<protein>
    <submittedName>
        <fullName evidence="3">PH domain-containing protein</fullName>
    </submittedName>
</protein>
<accession>A0A7M1SY82</accession>
<keyword evidence="1" id="KW-0472">Membrane</keyword>
<dbReference type="Pfam" id="PF10756">
    <property type="entry name" value="bPH_6"/>
    <property type="match status" value="1"/>
</dbReference>
<feature type="transmembrane region" description="Helical" evidence="1">
    <location>
        <begin position="21"/>
        <end position="42"/>
    </location>
</feature>